<keyword evidence="5" id="KW-1185">Reference proteome</keyword>
<keyword evidence="1" id="KW-0732">Signal</keyword>
<name>A0A7W7HMB0_9ACTN</name>
<reference evidence="2 5" key="2">
    <citation type="submission" date="2021-01" db="EMBL/GenBank/DDBJ databases">
        <title>Whole genome shotgun sequence of Actinoplanes lobatus NBRC 12513.</title>
        <authorList>
            <person name="Komaki H."/>
            <person name="Tamura T."/>
        </authorList>
    </citation>
    <scope>NUCLEOTIDE SEQUENCE [LARGE SCALE GENOMIC DNA]</scope>
    <source>
        <strain evidence="2 5">NBRC 12513</strain>
    </source>
</reference>
<dbReference type="GO" id="GO:0050482">
    <property type="term" value="P:arachidonate secretion"/>
    <property type="evidence" value="ECO:0007669"/>
    <property type="project" value="InterPro"/>
</dbReference>
<evidence type="ECO:0008006" key="6">
    <source>
        <dbReference type="Google" id="ProtNLM"/>
    </source>
</evidence>
<evidence type="ECO:0000256" key="1">
    <source>
        <dbReference type="SAM" id="SignalP"/>
    </source>
</evidence>
<sequence length="183" mass="19809">MSTSTAPTRTRRTALRLLLAAALAALTVLGPAGPAFAVTTAEKLAVLSSFTQTSVTSYNSWNAARQNQGAWAAYAFDWSTDYCSASPDNPLGFDFKLSCWRHDFGYRNHKAMGIFAANKSRVDSMFYADLKRKCATYAAVVRPACYSLAWTYYQAVSAFGSLDAVTEQDLAKAAELKAAALAE</sequence>
<dbReference type="Gene3D" id="1.20.90.10">
    <property type="entry name" value="Phospholipase A2 domain"/>
    <property type="match status" value="1"/>
</dbReference>
<organism evidence="3 4">
    <name type="scientific">Actinoplanes lobatus</name>
    <dbReference type="NCBI Taxonomy" id="113568"/>
    <lineage>
        <taxon>Bacteria</taxon>
        <taxon>Bacillati</taxon>
        <taxon>Actinomycetota</taxon>
        <taxon>Actinomycetes</taxon>
        <taxon>Micromonosporales</taxon>
        <taxon>Micromonosporaceae</taxon>
        <taxon>Actinoplanes</taxon>
    </lineage>
</organism>
<feature type="chain" id="PRO_5030600940" description="Phospholipase A2" evidence="1">
    <location>
        <begin position="38"/>
        <end position="183"/>
    </location>
</feature>
<protein>
    <recommendedName>
        <fullName evidence="6">Phospholipase A2</fullName>
    </recommendedName>
</protein>
<evidence type="ECO:0000313" key="5">
    <source>
        <dbReference type="Proteomes" id="UP000631312"/>
    </source>
</evidence>
<dbReference type="AlphaFoldDB" id="A0A7W7HMB0"/>
<dbReference type="GO" id="GO:0006644">
    <property type="term" value="P:phospholipid metabolic process"/>
    <property type="evidence" value="ECO:0007669"/>
    <property type="project" value="InterPro"/>
</dbReference>
<evidence type="ECO:0000313" key="4">
    <source>
        <dbReference type="Proteomes" id="UP000590511"/>
    </source>
</evidence>
<gene>
    <name evidence="2" type="ORF">Alo02nite_58980</name>
    <name evidence="3" type="ORF">BJ964_007301</name>
</gene>
<proteinExistence type="predicted"/>
<reference evidence="3 4" key="1">
    <citation type="submission" date="2020-08" db="EMBL/GenBank/DDBJ databases">
        <title>Sequencing the genomes of 1000 actinobacteria strains.</title>
        <authorList>
            <person name="Klenk H.-P."/>
        </authorList>
    </citation>
    <scope>NUCLEOTIDE SEQUENCE [LARGE SCALE GENOMIC DNA]</scope>
    <source>
        <strain evidence="3 4">DSM 43150</strain>
    </source>
</reference>
<dbReference type="SUPFAM" id="SSF48619">
    <property type="entry name" value="Phospholipase A2, PLA2"/>
    <property type="match status" value="1"/>
</dbReference>
<dbReference type="PROSITE" id="PS51318">
    <property type="entry name" value="TAT"/>
    <property type="match status" value="1"/>
</dbReference>
<evidence type="ECO:0000313" key="2">
    <source>
        <dbReference type="EMBL" id="GIE43000.1"/>
    </source>
</evidence>
<dbReference type="Pfam" id="PF09056">
    <property type="entry name" value="Phospholip_A2_3"/>
    <property type="match status" value="1"/>
</dbReference>
<dbReference type="EMBL" id="BOMP01000099">
    <property type="protein sequence ID" value="GIE43000.1"/>
    <property type="molecule type" value="Genomic_DNA"/>
</dbReference>
<dbReference type="InterPro" id="IPR036444">
    <property type="entry name" value="PLipase_A2_dom_sf"/>
</dbReference>
<comment type="caution">
    <text evidence="3">The sequence shown here is derived from an EMBL/GenBank/DDBJ whole genome shotgun (WGS) entry which is preliminary data.</text>
</comment>
<dbReference type="InterPro" id="IPR015141">
    <property type="entry name" value="PLipase_A2_prok/fun"/>
</dbReference>
<dbReference type="Proteomes" id="UP000631312">
    <property type="component" value="Unassembled WGS sequence"/>
</dbReference>
<evidence type="ECO:0000313" key="3">
    <source>
        <dbReference type="EMBL" id="MBB4753140.1"/>
    </source>
</evidence>
<dbReference type="Proteomes" id="UP000590511">
    <property type="component" value="Unassembled WGS sequence"/>
</dbReference>
<dbReference type="GO" id="GO:0004623">
    <property type="term" value="F:phospholipase A2 activity"/>
    <property type="evidence" value="ECO:0007669"/>
    <property type="project" value="InterPro"/>
</dbReference>
<feature type="signal peptide" evidence="1">
    <location>
        <begin position="1"/>
        <end position="37"/>
    </location>
</feature>
<dbReference type="EMBL" id="JACHNC010000001">
    <property type="protein sequence ID" value="MBB4753140.1"/>
    <property type="molecule type" value="Genomic_DNA"/>
</dbReference>
<dbReference type="InterPro" id="IPR006311">
    <property type="entry name" value="TAT_signal"/>
</dbReference>
<accession>A0A7W7HMB0</accession>
<dbReference type="RefSeq" id="WP_188124874.1">
    <property type="nucleotide sequence ID" value="NZ_BOMP01000099.1"/>
</dbReference>